<dbReference type="Proteomes" id="UP000751190">
    <property type="component" value="Unassembled WGS sequence"/>
</dbReference>
<feature type="domain" description="Protein kinase" evidence="6">
    <location>
        <begin position="155"/>
        <end position="543"/>
    </location>
</feature>
<dbReference type="InterPro" id="IPR017441">
    <property type="entry name" value="Protein_kinase_ATP_BS"/>
</dbReference>
<comment type="caution">
    <text evidence="7">The sequence shown here is derived from an EMBL/GenBank/DDBJ whole genome shotgun (WGS) entry which is preliminary data.</text>
</comment>
<keyword evidence="1" id="KW-0808">Transferase</keyword>
<feature type="region of interest" description="Disordered" evidence="5">
    <location>
        <begin position="590"/>
        <end position="610"/>
    </location>
</feature>
<dbReference type="SMART" id="SM00220">
    <property type="entry name" value="S_TKc"/>
    <property type="match status" value="1"/>
</dbReference>
<feature type="binding site" evidence="4">
    <location>
        <position position="192"/>
    </location>
    <ligand>
        <name>ATP</name>
        <dbReference type="ChEBI" id="CHEBI:30616"/>
    </ligand>
</feature>
<dbReference type="PROSITE" id="PS50011">
    <property type="entry name" value="PROTEIN_KINASE_DOM"/>
    <property type="match status" value="1"/>
</dbReference>
<keyword evidence="1" id="KW-0418">Kinase</keyword>
<evidence type="ECO:0000256" key="5">
    <source>
        <dbReference type="SAM" id="MobiDB-lite"/>
    </source>
</evidence>
<dbReference type="PROSITE" id="PS00107">
    <property type="entry name" value="PROTEIN_KINASE_ATP"/>
    <property type="match status" value="1"/>
</dbReference>
<protein>
    <recommendedName>
        <fullName evidence="6">Protein kinase domain-containing protein</fullName>
    </recommendedName>
</protein>
<dbReference type="OrthoDB" id="4062651at2759"/>
<feature type="region of interest" description="Disordered" evidence="5">
    <location>
        <begin position="1"/>
        <end position="47"/>
    </location>
</feature>
<feature type="compositionally biased region" description="Low complexity" evidence="5">
    <location>
        <begin position="598"/>
        <end position="610"/>
    </location>
</feature>
<proteinExistence type="predicted"/>
<dbReference type="AlphaFoldDB" id="A0A8J5X4J4"/>
<keyword evidence="1" id="KW-0723">Serine/threonine-protein kinase</keyword>
<evidence type="ECO:0000256" key="1">
    <source>
        <dbReference type="ARBA" id="ARBA00022527"/>
    </source>
</evidence>
<dbReference type="InterPro" id="IPR001245">
    <property type="entry name" value="Ser-Thr/Tyr_kinase_cat_dom"/>
</dbReference>
<dbReference type="InterPro" id="IPR008271">
    <property type="entry name" value="Ser/Thr_kinase_AS"/>
</dbReference>
<dbReference type="EMBL" id="JAGTXO010000030">
    <property type="protein sequence ID" value="KAG8460766.1"/>
    <property type="molecule type" value="Genomic_DNA"/>
</dbReference>
<dbReference type="InterPro" id="IPR051681">
    <property type="entry name" value="Ser/Thr_Kinases-Pseudokinases"/>
</dbReference>
<dbReference type="PROSITE" id="PS00108">
    <property type="entry name" value="PROTEIN_KINASE_ST"/>
    <property type="match status" value="1"/>
</dbReference>
<dbReference type="Pfam" id="PF00069">
    <property type="entry name" value="Pkinase"/>
    <property type="match status" value="1"/>
</dbReference>
<keyword evidence="2 4" id="KW-0547">Nucleotide-binding</keyword>
<feature type="region of interest" description="Disordered" evidence="5">
    <location>
        <begin position="417"/>
        <end position="438"/>
    </location>
</feature>
<sequence length="610" mass="65404">MAEPTAVGPSVSGGSDSGPKMLSRARNLGGSGTIPRSSIGSASMVALPPRDPLKQDLAMSDAAASVLATLEAQQPAQTLNRRRSKTIQVGNLANERALKERMEKLAMLSEAMDDDVLRRVRYSNATMGDGVSKEKNFGVLSKLATFEEELYLDDLEVIKPLGYGAFSTVELVRVPASHPLSTNSEQRLFAVKRINVPTAASPYGGGAPLLPPSEVSAFDGISMMAEGALMKNLRHPNILTCYGAIGRRAAATGDEHAGDGKAVVRRSALILDYAPGGTLRQRIDKKDYPPHVAVEWLLGVARGMCYLHELHGISVAHRDLKPSNILLGADGQPKIADLGLFRLMKGPTPSRLPTIDASHEDGEPGVAEGTRPSLGGRRGTDSVLVGGDRSGQKAAERAVDAAITAKPRWRLPTFTRPRATSAQPAAAPSAGAPVKPPRMTGRTGTVVYMAPENWRAKAGYTQKVDIYSFAIIAWEILMQTIAYDDLDIEPEIIGEWVAERGMRPYLPARWPDKLGHLIKTCWGTEPETRPSAREVVTALERFTHAAQANPALYEALAVHPRTKDTVLTAFNQTPTSESWIKSLGMTIPGRRRRLSDPAAGAAAGAATSTE</sequence>
<keyword evidence="3 4" id="KW-0067">ATP-binding</keyword>
<dbReference type="SUPFAM" id="SSF56112">
    <property type="entry name" value="Protein kinase-like (PK-like)"/>
    <property type="match status" value="1"/>
</dbReference>
<dbReference type="InterPro" id="IPR000719">
    <property type="entry name" value="Prot_kinase_dom"/>
</dbReference>
<dbReference type="InterPro" id="IPR011009">
    <property type="entry name" value="Kinase-like_dom_sf"/>
</dbReference>
<evidence type="ECO:0000256" key="4">
    <source>
        <dbReference type="PROSITE-ProRule" id="PRU10141"/>
    </source>
</evidence>
<dbReference type="Pfam" id="PF07714">
    <property type="entry name" value="PK_Tyr_Ser-Thr"/>
    <property type="match status" value="1"/>
</dbReference>
<name>A0A8J5X4J4_DIALT</name>
<gene>
    <name evidence="7" type="ORF">KFE25_010821</name>
</gene>
<feature type="region of interest" description="Disordered" evidence="5">
    <location>
        <begin position="349"/>
        <end position="391"/>
    </location>
</feature>
<feature type="compositionally biased region" description="Low complexity" evidence="5">
    <location>
        <begin position="7"/>
        <end position="19"/>
    </location>
</feature>
<keyword evidence="8" id="KW-1185">Reference proteome</keyword>
<dbReference type="PANTHER" id="PTHR44329">
    <property type="entry name" value="SERINE/THREONINE-PROTEIN KINASE TNNI3K-RELATED"/>
    <property type="match status" value="1"/>
</dbReference>
<dbReference type="PANTHER" id="PTHR44329:SF289">
    <property type="entry name" value="SERINE_THREONINE-PROTEIN KINASE VIK"/>
    <property type="match status" value="1"/>
</dbReference>
<accession>A0A8J5X4J4</accession>
<dbReference type="Gene3D" id="1.10.510.10">
    <property type="entry name" value="Transferase(Phosphotransferase) domain 1"/>
    <property type="match status" value="2"/>
</dbReference>
<evidence type="ECO:0000256" key="2">
    <source>
        <dbReference type="ARBA" id="ARBA00022741"/>
    </source>
</evidence>
<evidence type="ECO:0000313" key="7">
    <source>
        <dbReference type="EMBL" id="KAG8460766.1"/>
    </source>
</evidence>
<organism evidence="7 8">
    <name type="scientific">Diacronema lutheri</name>
    <name type="common">Unicellular marine alga</name>
    <name type="synonym">Monochrysis lutheri</name>
    <dbReference type="NCBI Taxonomy" id="2081491"/>
    <lineage>
        <taxon>Eukaryota</taxon>
        <taxon>Haptista</taxon>
        <taxon>Haptophyta</taxon>
        <taxon>Pavlovophyceae</taxon>
        <taxon>Pavlovales</taxon>
        <taxon>Pavlovaceae</taxon>
        <taxon>Diacronema</taxon>
    </lineage>
</organism>
<reference evidence="7" key="1">
    <citation type="submission" date="2021-05" db="EMBL/GenBank/DDBJ databases">
        <title>The genome of the haptophyte Pavlova lutheri (Diacronema luteri, Pavlovales) - a model for lipid biosynthesis in eukaryotic algae.</title>
        <authorList>
            <person name="Hulatt C.J."/>
            <person name="Posewitz M.C."/>
        </authorList>
    </citation>
    <scope>NUCLEOTIDE SEQUENCE</scope>
    <source>
        <strain evidence="7">NIVA-4/92</strain>
    </source>
</reference>
<dbReference type="GO" id="GO:0005524">
    <property type="term" value="F:ATP binding"/>
    <property type="evidence" value="ECO:0007669"/>
    <property type="project" value="UniProtKB-UniRule"/>
</dbReference>
<evidence type="ECO:0000313" key="8">
    <source>
        <dbReference type="Proteomes" id="UP000751190"/>
    </source>
</evidence>
<evidence type="ECO:0000256" key="3">
    <source>
        <dbReference type="ARBA" id="ARBA00022840"/>
    </source>
</evidence>
<feature type="compositionally biased region" description="Low complexity" evidence="5">
    <location>
        <begin position="417"/>
        <end position="433"/>
    </location>
</feature>
<dbReference type="GO" id="GO:0004674">
    <property type="term" value="F:protein serine/threonine kinase activity"/>
    <property type="evidence" value="ECO:0007669"/>
    <property type="project" value="UniProtKB-KW"/>
</dbReference>
<evidence type="ECO:0000259" key="6">
    <source>
        <dbReference type="PROSITE" id="PS50011"/>
    </source>
</evidence>